<comment type="catalytic activity">
    <reaction evidence="9">
        <text>prostaglandin E1 + NAD(+) = 15-oxoprostaglandin E1 + NADH + H(+)</text>
        <dbReference type="Rhea" id="RHEA:16477"/>
        <dbReference type="ChEBI" id="CHEBI:15378"/>
        <dbReference type="ChEBI" id="CHEBI:57397"/>
        <dbReference type="ChEBI" id="CHEBI:57401"/>
        <dbReference type="ChEBI" id="CHEBI:57540"/>
        <dbReference type="ChEBI" id="CHEBI:57945"/>
    </reaction>
    <physiologicalReaction direction="left-to-right" evidence="9">
        <dbReference type="Rhea" id="RHEA:16478"/>
    </physiologicalReaction>
</comment>
<comment type="catalytic activity">
    <reaction evidence="14">
        <text>resolvin D1 + NAD(+) = 17-oxoresolvin D1 + NADH + H(+)</text>
        <dbReference type="Rhea" id="RHEA:50128"/>
        <dbReference type="ChEBI" id="CHEBI:15378"/>
        <dbReference type="ChEBI" id="CHEBI:57540"/>
        <dbReference type="ChEBI" id="CHEBI:57945"/>
        <dbReference type="ChEBI" id="CHEBI:132079"/>
        <dbReference type="ChEBI" id="CHEBI:132081"/>
    </reaction>
    <physiologicalReaction direction="left-to-right" evidence="14">
        <dbReference type="Rhea" id="RHEA:50129"/>
    </physiologicalReaction>
</comment>
<comment type="catalytic activity">
    <reaction evidence="19">
        <text>resolvin D2 + NAD(+) = 16-oxoresolvin D2 + NADH + H(+)</text>
        <dbReference type="Rhea" id="RHEA:53588"/>
        <dbReference type="ChEBI" id="CHEBI:15378"/>
        <dbReference type="ChEBI" id="CHEBI:57540"/>
        <dbReference type="ChEBI" id="CHEBI:57945"/>
        <dbReference type="ChEBI" id="CHEBI:133367"/>
        <dbReference type="ChEBI" id="CHEBI:137498"/>
    </reaction>
    <physiologicalReaction direction="left-to-right" evidence="19">
        <dbReference type="Rhea" id="RHEA:53589"/>
    </physiologicalReaction>
</comment>
<dbReference type="PANTHER" id="PTHR44229">
    <property type="entry name" value="15-HYDROXYPROSTAGLANDIN DEHYDROGENASE [NAD(+)]"/>
    <property type="match status" value="1"/>
</dbReference>
<comment type="catalytic activity">
    <reaction evidence="16">
        <text>lipoxin A4 + NAD(+) = 15-oxo-(5S,6R)-dihydroxy-(7E,9E,11Z,13E)-eicosatetraenoate + NADH + H(+)</text>
        <dbReference type="Rhea" id="RHEA:41572"/>
        <dbReference type="ChEBI" id="CHEBI:15378"/>
        <dbReference type="ChEBI" id="CHEBI:57540"/>
        <dbReference type="ChEBI" id="CHEBI:57945"/>
        <dbReference type="ChEBI" id="CHEBI:67026"/>
        <dbReference type="ChEBI" id="CHEBI:78311"/>
    </reaction>
    <physiologicalReaction direction="left-to-right" evidence="16">
        <dbReference type="Rhea" id="RHEA:41573"/>
    </physiologicalReaction>
</comment>
<organism evidence="23 24">
    <name type="scientific">Loxostege sticticalis</name>
    <name type="common">Beet webworm moth</name>
    <dbReference type="NCBI Taxonomy" id="481309"/>
    <lineage>
        <taxon>Eukaryota</taxon>
        <taxon>Metazoa</taxon>
        <taxon>Ecdysozoa</taxon>
        <taxon>Arthropoda</taxon>
        <taxon>Hexapoda</taxon>
        <taxon>Insecta</taxon>
        <taxon>Pterygota</taxon>
        <taxon>Neoptera</taxon>
        <taxon>Endopterygota</taxon>
        <taxon>Lepidoptera</taxon>
        <taxon>Glossata</taxon>
        <taxon>Ditrysia</taxon>
        <taxon>Pyraloidea</taxon>
        <taxon>Crambidae</taxon>
        <taxon>Pyraustinae</taxon>
        <taxon>Loxostege</taxon>
    </lineage>
</organism>
<dbReference type="EMBL" id="JBEDNZ010000019">
    <property type="protein sequence ID" value="KAL0820018.1"/>
    <property type="molecule type" value="Genomic_DNA"/>
</dbReference>
<dbReference type="PRINTS" id="PR00081">
    <property type="entry name" value="GDHRDH"/>
</dbReference>
<comment type="similarity">
    <text evidence="1 22">Belongs to the short-chain dehydrogenases/reductases (SDR) family.</text>
</comment>
<dbReference type="EC" id="1.1.1.232" evidence="4"/>
<dbReference type="InterPro" id="IPR020904">
    <property type="entry name" value="Sc_DH/Rdtase_CS"/>
</dbReference>
<evidence type="ECO:0000256" key="1">
    <source>
        <dbReference type="ARBA" id="ARBA00006484"/>
    </source>
</evidence>
<evidence type="ECO:0000256" key="6">
    <source>
        <dbReference type="ARBA" id="ARBA00041812"/>
    </source>
</evidence>
<proteinExistence type="inferred from homology"/>
<dbReference type="Gene3D" id="3.40.50.720">
    <property type="entry name" value="NAD(P)-binding Rossmann-like Domain"/>
    <property type="match status" value="1"/>
</dbReference>
<dbReference type="EC" id="1.1.1.141" evidence="3"/>
<comment type="catalytic activity">
    <reaction evidence="10">
        <text>resolvin D1 + NAD(+) = 8-oxoresolvin D1 + NADH + H(+)</text>
        <dbReference type="Rhea" id="RHEA:50124"/>
        <dbReference type="ChEBI" id="CHEBI:15378"/>
        <dbReference type="ChEBI" id="CHEBI:57540"/>
        <dbReference type="ChEBI" id="CHEBI:57945"/>
        <dbReference type="ChEBI" id="CHEBI:132079"/>
        <dbReference type="ChEBI" id="CHEBI:132080"/>
    </reaction>
    <physiologicalReaction direction="left-to-right" evidence="10">
        <dbReference type="Rhea" id="RHEA:50125"/>
    </physiologicalReaction>
</comment>
<dbReference type="AlphaFoldDB" id="A0ABD0SJK4"/>
<evidence type="ECO:0000256" key="3">
    <source>
        <dbReference type="ARBA" id="ARBA00038968"/>
    </source>
</evidence>
<protein>
    <recommendedName>
        <fullName evidence="5">15-hydroxyprostaglandin dehydrogenase [NAD(+)]</fullName>
        <ecNumber evidence="3">1.1.1.141</ecNumber>
        <ecNumber evidence="4">1.1.1.232</ecNumber>
    </recommendedName>
    <alternativeName>
        <fullName evidence="7">Eicosanoid/docosanoid dehydrogenase [NAD(+)]</fullName>
    </alternativeName>
    <alternativeName>
        <fullName evidence="6">Prostaglandin dehydrogenase 1</fullName>
    </alternativeName>
</protein>
<evidence type="ECO:0000256" key="20">
    <source>
        <dbReference type="ARBA" id="ARBA00049151"/>
    </source>
</evidence>
<dbReference type="Pfam" id="PF00106">
    <property type="entry name" value="adh_short"/>
    <property type="match status" value="1"/>
</dbReference>
<evidence type="ECO:0000256" key="4">
    <source>
        <dbReference type="ARBA" id="ARBA00039060"/>
    </source>
</evidence>
<evidence type="ECO:0000256" key="11">
    <source>
        <dbReference type="ARBA" id="ARBA00048008"/>
    </source>
</evidence>
<evidence type="ECO:0000256" key="14">
    <source>
        <dbReference type="ARBA" id="ARBA00048170"/>
    </source>
</evidence>
<accession>A0ABD0SJK4</accession>
<dbReference type="SUPFAM" id="SSF51735">
    <property type="entry name" value="NAD(P)-binding Rossmann-fold domains"/>
    <property type="match status" value="1"/>
</dbReference>
<dbReference type="GO" id="GO:0016404">
    <property type="term" value="F:15-hydroxyprostaglandin dehydrogenase (NAD+) activity"/>
    <property type="evidence" value="ECO:0007669"/>
    <property type="project" value="UniProtKB-EC"/>
</dbReference>
<keyword evidence="2" id="KW-0560">Oxidoreductase</keyword>
<evidence type="ECO:0000256" key="5">
    <source>
        <dbReference type="ARBA" id="ARBA00040276"/>
    </source>
</evidence>
<evidence type="ECO:0000256" key="19">
    <source>
        <dbReference type="ARBA" id="ARBA00048921"/>
    </source>
</evidence>
<evidence type="ECO:0000256" key="17">
    <source>
        <dbReference type="ARBA" id="ARBA00048611"/>
    </source>
</evidence>
<evidence type="ECO:0000256" key="21">
    <source>
        <dbReference type="ARBA" id="ARBA00049188"/>
    </source>
</evidence>
<evidence type="ECO:0000256" key="8">
    <source>
        <dbReference type="ARBA" id="ARBA00045705"/>
    </source>
</evidence>
<dbReference type="GO" id="GO:0047034">
    <property type="term" value="F:15-hydroxyicosatetraenoate dehydrogenase activity"/>
    <property type="evidence" value="ECO:0007669"/>
    <property type="project" value="UniProtKB-EC"/>
</dbReference>
<evidence type="ECO:0000256" key="22">
    <source>
        <dbReference type="RuleBase" id="RU000363"/>
    </source>
</evidence>
<comment type="catalytic activity">
    <reaction evidence="20">
        <text>(15S)-hydroxy-(5Z,8Z,11Z,13E)-eicosatetraenoate + NAD(+) = 15-oxo-(5Z,8Z,11Z,13E)-eicosatetraenoate + NADH + H(+)</text>
        <dbReference type="Rhea" id="RHEA:23260"/>
        <dbReference type="ChEBI" id="CHEBI:15378"/>
        <dbReference type="ChEBI" id="CHEBI:57409"/>
        <dbReference type="ChEBI" id="CHEBI:57410"/>
        <dbReference type="ChEBI" id="CHEBI:57540"/>
        <dbReference type="ChEBI" id="CHEBI:57945"/>
        <dbReference type="EC" id="1.1.1.232"/>
    </reaction>
    <physiologicalReaction direction="left-to-right" evidence="20">
        <dbReference type="Rhea" id="RHEA:23261"/>
    </physiologicalReaction>
</comment>
<comment type="catalytic activity">
    <reaction evidence="12">
        <text>15-oxo-(5S,6R)-dihydroxy-(7E,9E,11Z)-eicosatrienoate + NADH + H(+) = (5S,6R,15S)-trihydroxy-(7E,9E,11Z)-eicosatrienoate + NAD(+)</text>
        <dbReference type="Rhea" id="RHEA:41596"/>
        <dbReference type="ChEBI" id="CHEBI:15378"/>
        <dbReference type="ChEBI" id="CHEBI:57540"/>
        <dbReference type="ChEBI" id="CHEBI:57945"/>
        <dbReference type="ChEBI" id="CHEBI:78325"/>
        <dbReference type="ChEBI" id="CHEBI:78329"/>
    </reaction>
    <physiologicalReaction direction="left-to-right" evidence="12">
        <dbReference type="Rhea" id="RHEA:41597"/>
    </physiologicalReaction>
</comment>
<dbReference type="PROSITE" id="PS00061">
    <property type="entry name" value="ADH_SHORT"/>
    <property type="match status" value="1"/>
</dbReference>
<evidence type="ECO:0000256" key="10">
    <source>
        <dbReference type="ARBA" id="ARBA00047672"/>
    </source>
</evidence>
<evidence type="ECO:0000313" key="23">
    <source>
        <dbReference type="EMBL" id="KAL0820018.1"/>
    </source>
</evidence>
<dbReference type="InterPro" id="IPR036291">
    <property type="entry name" value="NAD(P)-bd_dom_sf"/>
</dbReference>
<comment type="function">
    <text evidence="8">Catalyzes the NAD-dependent dehydrogenation (oxidation) of a broad array of hydroxylated polyunsaturated fatty acids (mainly eicosanoids and docosanoids, including prostaglandins, lipoxins and resolvins), yielding their corresponding keto (oxo) metabolites. Decreases the levels of the pro-proliferative prostaglandins such as prostaglandin E2 (whose activity is increased in cancer because of an increase in the expression of cyclooxygenase 2) and generates oxo-fatty acid products that can profoundly influence cell function by abrogating pro-inflammatory cytokine expression. Converts resolvins E1, D1 and D2 to their oxo products, which represents a mode of resolvin inactivation. Resolvin E1 plays important roles during the resolution phase of acute inflammation, while resolvins D1 and D2 have a unique role in obesity-induced adipose inflammation.</text>
</comment>
<evidence type="ECO:0000256" key="15">
    <source>
        <dbReference type="ARBA" id="ARBA00048393"/>
    </source>
</evidence>
<comment type="catalytic activity">
    <reaction evidence="13">
        <text>(11R)-hydroxy-(5Z,8Z,12E,14Z)-eicosatetraenoate + NAD(+) = 11-oxo-(5Z,8Z,12E,14Z)-eicosatetraenoate + NADH + H(+)</text>
        <dbReference type="Rhea" id="RHEA:48640"/>
        <dbReference type="ChEBI" id="CHEBI:15378"/>
        <dbReference type="ChEBI" id="CHEBI:57540"/>
        <dbReference type="ChEBI" id="CHEBI:57945"/>
        <dbReference type="ChEBI" id="CHEBI:78836"/>
        <dbReference type="ChEBI" id="CHEBI:90697"/>
    </reaction>
    <physiologicalReaction direction="left-to-right" evidence="13">
        <dbReference type="Rhea" id="RHEA:48641"/>
    </physiologicalReaction>
</comment>
<evidence type="ECO:0000256" key="2">
    <source>
        <dbReference type="ARBA" id="ARBA00023002"/>
    </source>
</evidence>
<evidence type="ECO:0000256" key="18">
    <source>
        <dbReference type="ARBA" id="ARBA00048739"/>
    </source>
</evidence>
<evidence type="ECO:0000256" key="7">
    <source>
        <dbReference type="ARBA" id="ARBA00042026"/>
    </source>
</evidence>
<evidence type="ECO:0000256" key="16">
    <source>
        <dbReference type="ARBA" id="ARBA00048535"/>
    </source>
</evidence>
<evidence type="ECO:0000256" key="12">
    <source>
        <dbReference type="ARBA" id="ARBA00048140"/>
    </source>
</evidence>
<dbReference type="PRINTS" id="PR00080">
    <property type="entry name" value="SDRFAMILY"/>
</dbReference>
<evidence type="ECO:0000256" key="13">
    <source>
        <dbReference type="ARBA" id="ARBA00048144"/>
    </source>
</evidence>
<dbReference type="InterPro" id="IPR002347">
    <property type="entry name" value="SDR_fam"/>
</dbReference>
<comment type="catalytic activity">
    <reaction evidence="11">
        <text>14-hydroxy-(4Z,7Z,10Z,12E,16Z,19Z)-docosahexaenoate + NAD(+) = 14-oxo-(4Z,7Z,10Z,12E,16Z,19Z)-docosahexaenoate + NADH + H(+)</text>
        <dbReference type="Rhea" id="RHEA:48952"/>
        <dbReference type="ChEBI" id="CHEBI:15378"/>
        <dbReference type="ChEBI" id="CHEBI:57540"/>
        <dbReference type="ChEBI" id="CHEBI:57945"/>
        <dbReference type="ChEBI" id="CHEBI:90866"/>
        <dbReference type="ChEBI" id="CHEBI:90867"/>
    </reaction>
    <physiologicalReaction direction="left-to-right" evidence="11">
        <dbReference type="Rhea" id="RHEA:48953"/>
    </physiologicalReaction>
</comment>
<name>A0ABD0SJK4_LOXSC</name>
<comment type="catalytic activity">
    <reaction evidence="18">
        <text>prostaglandin E2 + NAD(+) = 15-oxoprostaglandin E2 + NADH + H(+)</text>
        <dbReference type="Rhea" id="RHEA:11876"/>
        <dbReference type="ChEBI" id="CHEBI:15378"/>
        <dbReference type="ChEBI" id="CHEBI:57400"/>
        <dbReference type="ChEBI" id="CHEBI:57540"/>
        <dbReference type="ChEBI" id="CHEBI:57945"/>
        <dbReference type="ChEBI" id="CHEBI:606564"/>
        <dbReference type="EC" id="1.1.1.141"/>
    </reaction>
    <physiologicalReaction direction="left-to-right" evidence="18">
        <dbReference type="Rhea" id="RHEA:11877"/>
    </physiologicalReaction>
</comment>
<comment type="catalytic activity">
    <reaction evidence="21">
        <text>resolvin E1 + NAD(+) = 18-oxo-resolvin E1 + NADH + H(+)</text>
        <dbReference type="Rhea" id="RHEA:49244"/>
        <dbReference type="ChEBI" id="CHEBI:15378"/>
        <dbReference type="ChEBI" id="CHEBI:57540"/>
        <dbReference type="ChEBI" id="CHEBI:57945"/>
        <dbReference type="ChEBI" id="CHEBI:91000"/>
        <dbReference type="ChEBI" id="CHEBI:91001"/>
    </reaction>
    <physiologicalReaction direction="left-to-right" evidence="21">
        <dbReference type="Rhea" id="RHEA:49245"/>
    </physiologicalReaction>
</comment>
<dbReference type="Proteomes" id="UP001549921">
    <property type="component" value="Unassembled WGS sequence"/>
</dbReference>
<sequence>MSVLHQVEGKTFLITGGASGLGKGYVEAFLQEGAKSVAILDINEEAGKSHADKLNKVYPGKVVFIKCDISSEEELTEAFNEVVNRFKTVDVLINNAGVLNDSPQTWRKASCVNFNGMVSLTFKGLKHMSKDEGGKGGTIINVSSQTAFLRLPSIPAYAGAKAGILHFTYCISDGIGEETGVRVMTICFGATDTPLLENAMQKGYDPKKANGISAELMPHMHVFDLQKAESGVKGVVDAFKQGSNGTVWHSSHDKPVQDITSTIAKSYEWLRNELYPPPK</sequence>
<evidence type="ECO:0000313" key="24">
    <source>
        <dbReference type="Proteomes" id="UP001549921"/>
    </source>
</evidence>
<comment type="caution">
    <text evidence="23">The sequence shown here is derived from an EMBL/GenBank/DDBJ whole genome shotgun (WGS) entry which is preliminary data.</text>
</comment>
<comment type="catalytic activity">
    <reaction evidence="17">
        <text>prostaglandin A1 + NAD(+) = 15-oxo-prostaglandin A1 + NADH + H(+)</text>
        <dbReference type="Rhea" id="RHEA:41263"/>
        <dbReference type="ChEBI" id="CHEBI:15378"/>
        <dbReference type="ChEBI" id="CHEBI:57398"/>
        <dbReference type="ChEBI" id="CHEBI:57540"/>
        <dbReference type="ChEBI" id="CHEBI:57945"/>
        <dbReference type="ChEBI" id="CHEBI:85072"/>
    </reaction>
    <physiologicalReaction direction="left-to-right" evidence="17">
        <dbReference type="Rhea" id="RHEA:41264"/>
    </physiologicalReaction>
</comment>
<evidence type="ECO:0000256" key="9">
    <source>
        <dbReference type="ARBA" id="ARBA00047325"/>
    </source>
</evidence>
<dbReference type="PANTHER" id="PTHR44229:SF4">
    <property type="entry name" value="15-HYDROXYPROSTAGLANDIN DEHYDROGENASE [NAD(+)]"/>
    <property type="match status" value="1"/>
</dbReference>
<comment type="catalytic activity">
    <reaction evidence="15">
        <text>resolvin D2 + NAD(+) = 7-oxoresolvin D2 + NADH + H(+)</text>
        <dbReference type="Rhea" id="RHEA:53584"/>
        <dbReference type="ChEBI" id="CHEBI:15378"/>
        <dbReference type="ChEBI" id="CHEBI:57540"/>
        <dbReference type="ChEBI" id="CHEBI:57945"/>
        <dbReference type="ChEBI" id="CHEBI:133367"/>
        <dbReference type="ChEBI" id="CHEBI:137497"/>
    </reaction>
    <physiologicalReaction direction="left-to-right" evidence="15">
        <dbReference type="Rhea" id="RHEA:53585"/>
    </physiologicalReaction>
</comment>
<gene>
    <name evidence="23" type="ORF">ABMA28_005977</name>
</gene>
<reference evidence="23 24" key="1">
    <citation type="submission" date="2024-06" db="EMBL/GenBank/DDBJ databases">
        <title>A chromosome-level genome assembly of beet webworm, Loxostege sticticalis.</title>
        <authorList>
            <person name="Zhang Y."/>
        </authorList>
    </citation>
    <scope>NUCLEOTIDE SEQUENCE [LARGE SCALE GENOMIC DNA]</scope>
    <source>
        <strain evidence="23">AQ028</strain>
        <tissue evidence="23">Male pupae</tissue>
    </source>
</reference>